<dbReference type="SUPFAM" id="SSF51735">
    <property type="entry name" value="NAD(P)-binding Rossmann-fold domains"/>
    <property type="match status" value="1"/>
</dbReference>
<proteinExistence type="inferred from homology"/>
<dbReference type="Proteomes" id="UP000293360">
    <property type="component" value="Unassembled WGS sequence"/>
</dbReference>
<evidence type="ECO:0000256" key="1">
    <source>
        <dbReference type="ARBA" id="ARBA00006484"/>
    </source>
</evidence>
<dbReference type="InterPro" id="IPR036291">
    <property type="entry name" value="NAD(P)-bd_dom_sf"/>
</dbReference>
<evidence type="ECO:0000313" key="4">
    <source>
        <dbReference type="EMBL" id="RYP03696.1"/>
    </source>
</evidence>
<dbReference type="PANTHER" id="PTHR24320">
    <property type="entry name" value="RETINOL DEHYDROGENASE"/>
    <property type="match status" value="1"/>
</dbReference>
<dbReference type="PANTHER" id="PTHR24320:SF282">
    <property type="entry name" value="WW DOMAIN-CONTAINING OXIDOREDUCTASE"/>
    <property type="match status" value="1"/>
</dbReference>
<keyword evidence="2" id="KW-0521">NADP</keyword>
<dbReference type="Gene3D" id="3.40.50.720">
    <property type="entry name" value="NAD(P)-binding Rossmann-like Domain"/>
    <property type="match status" value="1"/>
</dbReference>
<dbReference type="GO" id="GO:0016491">
    <property type="term" value="F:oxidoreductase activity"/>
    <property type="evidence" value="ECO:0007669"/>
    <property type="project" value="UniProtKB-KW"/>
</dbReference>
<keyword evidence="3" id="KW-0560">Oxidoreductase</keyword>
<protein>
    <submittedName>
        <fullName evidence="4">Uncharacterized protein</fullName>
    </submittedName>
</protein>
<evidence type="ECO:0000313" key="5">
    <source>
        <dbReference type="Proteomes" id="UP000293360"/>
    </source>
</evidence>
<dbReference type="EMBL" id="QJNU01000246">
    <property type="protein sequence ID" value="RYP03696.1"/>
    <property type="molecule type" value="Genomic_DNA"/>
</dbReference>
<organism evidence="4 5">
    <name type="scientific">Monosporascus ibericus</name>
    <dbReference type="NCBI Taxonomy" id="155417"/>
    <lineage>
        <taxon>Eukaryota</taxon>
        <taxon>Fungi</taxon>
        <taxon>Dikarya</taxon>
        <taxon>Ascomycota</taxon>
        <taxon>Pezizomycotina</taxon>
        <taxon>Sordariomycetes</taxon>
        <taxon>Xylariomycetidae</taxon>
        <taxon>Xylariales</taxon>
        <taxon>Xylariales incertae sedis</taxon>
        <taxon>Monosporascus</taxon>
    </lineage>
</organism>
<comment type="similarity">
    <text evidence="1">Belongs to the short-chain dehydrogenases/reductases (SDR) family.</text>
</comment>
<reference evidence="4 5" key="1">
    <citation type="submission" date="2018-06" db="EMBL/GenBank/DDBJ databases">
        <title>Complete Genomes of Monosporascus.</title>
        <authorList>
            <person name="Robinson A.J."/>
            <person name="Natvig D.O."/>
        </authorList>
    </citation>
    <scope>NUCLEOTIDE SEQUENCE [LARGE SCALE GENOMIC DNA]</scope>
    <source>
        <strain evidence="4 5">CBS 110550</strain>
    </source>
</reference>
<accession>A0A4Q4TAQ6</accession>
<gene>
    <name evidence="4" type="ORF">DL764_004957</name>
</gene>
<comment type="caution">
    <text evidence="4">The sequence shown here is derived from an EMBL/GenBank/DDBJ whole genome shotgun (WGS) entry which is preliminary data.</text>
</comment>
<sequence>MGNISSMFRIALDALHMLLGGRIRSWDPAAEMPSLADKVVLITGGSIGIGKQAALELARHGAPPSQIWIASRGGGGGAAAVAEIRRAASSSTVEVRFLELDLTSLASVREAARVFSSAAPRLDLLILNAGIMGGNPGVTAEGYELRFGLNYVGHALLARLLTPLMLETAAANPPAVGAVGTGPRIVTVSSAAHSYTVPGGIRFDTLKGTAGDIDVLLRYGQSKLAPLLWAREMAERQPRITTVAIHPGTVKTELFSQPEGGFLYRLVCMTFVPVVGLTVEDGAKNTLWAATSGDVVSGEYYEPVGVPGRARGWASDRGLSKKLWEWTEEELKGQEI</sequence>
<evidence type="ECO:0000256" key="2">
    <source>
        <dbReference type="ARBA" id="ARBA00022857"/>
    </source>
</evidence>
<dbReference type="PRINTS" id="PR00081">
    <property type="entry name" value="GDHRDH"/>
</dbReference>
<dbReference type="AlphaFoldDB" id="A0A4Q4TAQ6"/>
<name>A0A4Q4TAQ6_9PEZI</name>
<dbReference type="InterPro" id="IPR002347">
    <property type="entry name" value="SDR_fam"/>
</dbReference>
<dbReference type="OrthoDB" id="191139at2759"/>
<keyword evidence="5" id="KW-1185">Reference proteome</keyword>
<dbReference type="Pfam" id="PF00106">
    <property type="entry name" value="adh_short"/>
    <property type="match status" value="1"/>
</dbReference>
<evidence type="ECO:0000256" key="3">
    <source>
        <dbReference type="ARBA" id="ARBA00023002"/>
    </source>
</evidence>
<dbReference type="STRING" id="155417.A0A4Q4TAQ6"/>